<gene>
    <name evidence="2" type="ORF">MERR_LOCUS5573</name>
</gene>
<organism evidence="2 3">
    <name type="scientific">Microthlaspi erraticum</name>
    <dbReference type="NCBI Taxonomy" id="1685480"/>
    <lineage>
        <taxon>Eukaryota</taxon>
        <taxon>Viridiplantae</taxon>
        <taxon>Streptophyta</taxon>
        <taxon>Embryophyta</taxon>
        <taxon>Tracheophyta</taxon>
        <taxon>Spermatophyta</taxon>
        <taxon>Magnoliopsida</taxon>
        <taxon>eudicotyledons</taxon>
        <taxon>Gunneridae</taxon>
        <taxon>Pentapetalae</taxon>
        <taxon>rosids</taxon>
        <taxon>malvids</taxon>
        <taxon>Brassicales</taxon>
        <taxon>Brassicaceae</taxon>
        <taxon>Coluteocarpeae</taxon>
        <taxon>Microthlaspi</taxon>
    </lineage>
</organism>
<dbReference type="EMBL" id="CACVBM020000377">
    <property type="protein sequence ID" value="CAA7018338.1"/>
    <property type="molecule type" value="Genomic_DNA"/>
</dbReference>
<evidence type="ECO:0000313" key="2">
    <source>
        <dbReference type="EMBL" id="CAA7018338.1"/>
    </source>
</evidence>
<evidence type="ECO:0000256" key="1">
    <source>
        <dbReference type="SAM" id="MobiDB-lite"/>
    </source>
</evidence>
<dbReference type="Proteomes" id="UP000467841">
    <property type="component" value="Unassembled WGS sequence"/>
</dbReference>
<reference evidence="2" key="1">
    <citation type="submission" date="2020-01" db="EMBL/GenBank/DDBJ databases">
        <authorList>
            <person name="Mishra B."/>
        </authorList>
    </citation>
    <scope>NUCLEOTIDE SEQUENCE [LARGE SCALE GENOMIC DNA]</scope>
</reference>
<proteinExistence type="predicted"/>
<name>A0A6D2HPX9_9BRAS</name>
<keyword evidence="3" id="KW-1185">Reference proteome</keyword>
<dbReference type="AlphaFoldDB" id="A0A6D2HPX9"/>
<accession>A0A6D2HPX9</accession>
<dbReference type="OrthoDB" id="1435725at2759"/>
<evidence type="ECO:0000313" key="3">
    <source>
        <dbReference type="Proteomes" id="UP000467841"/>
    </source>
</evidence>
<feature type="region of interest" description="Disordered" evidence="1">
    <location>
        <begin position="52"/>
        <end position="86"/>
    </location>
</feature>
<protein>
    <submittedName>
        <fullName evidence="2">Uncharacterized protein</fullName>
    </submittedName>
</protein>
<sequence length="115" mass="13083">MTPKPNKVLCPCPQNEKKRELSYKASYHLKNQKDAKDQPSLKPKVIIAQCTSRESNPGLYRGRPVRPPCNHPGKDKTEPSNDPLQHRTHPKMIVAVNHAPIARSWFINQVWGQSP</sequence>
<comment type="caution">
    <text evidence="2">The sequence shown here is derived from an EMBL/GenBank/DDBJ whole genome shotgun (WGS) entry which is preliminary data.</text>
</comment>